<evidence type="ECO:0000313" key="6">
    <source>
        <dbReference type="EMBL" id="GEP41169.1"/>
    </source>
</evidence>
<keyword evidence="2 4" id="KW-0479">Metal-binding</keyword>
<dbReference type="InterPro" id="IPR036909">
    <property type="entry name" value="Cyt_c-like_dom_sf"/>
</dbReference>
<dbReference type="Pfam" id="PF07587">
    <property type="entry name" value="PSD1"/>
    <property type="match status" value="1"/>
</dbReference>
<evidence type="ECO:0000256" key="4">
    <source>
        <dbReference type="PROSITE-ProRule" id="PRU00433"/>
    </source>
</evidence>
<keyword evidence="1 4" id="KW-0349">Heme</keyword>
<evidence type="ECO:0000256" key="3">
    <source>
        <dbReference type="ARBA" id="ARBA00023004"/>
    </source>
</evidence>
<dbReference type="InterPro" id="IPR009056">
    <property type="entry name" value="Cyt_c-like_dom"/>
</dbReference>
<dbReference type="Pfam" id="PF07635">
    <property type="entry name" value="PSCyt1"/>
    <property type="match status" value="1"/>
</dbReference>
<proteinExistence type="predicted"/>
<sequence>MTRSVLPFLLLTTLAPAQNDSGGNDVTDKPVATPVIQWKFDDAKEPGPRAPTFPGFAKENTAMRFTGDGKKSFLKIDDKEELRFGLNETITIEAWVKAGSVSGAPYIIGKGRLGTKEFGQNNQNYAFRLQGDKAGAQIGFLFHSADVPGKKGDWHRWWSKSTVPTAGWHHVAVTYTFGKAKSIKGYIDGTETDGTWDMGGETDRAPVTDGDAVMIGTGSTLAASHSLNGWVDDLTIYRGPIDVEALKSAYRFVPPPPAITKKQVPAGRVLVQLAEEGMPDANSWPSEDPKVAETYTEDVFGFFDVPQKYVETGIRGERHVPFLLRAAASVTFPKGKHRLLLRARGATNLYIDGKTILNTPFPPNDSDGHHLVADQKGYLDLGPDFRFAPPGNRESWCEIEGTGKPQFIVLETLVGSYTGKSVRRPELGETVVAWSKEGTETWSLITPGKREVAYNDAGWAAYEKERAPVYEAMNIKKRAELRAKSNTYWNKRREAAKTWLAKAEPMAVPEVAADFPVNNEIDRFIGAKIASVSAQSAKKGSVDYFKQIQPLLEAKCTECHRGTKAKGGLRLDSFADALKGGKSDGAAIDPGKPDHSALIARIMTDDEDSIMPPKGKPLTKDEITLLTTWVKEGANWPEIQADHLTLTPLTDDLTFLRRATLDTLGVVPSLEEIEAFQKNPDRKAAIDRLLADSRWADNWMGYWQDVLAENPNMLNPTLNNTGPFRWWIYESLKDNKPMDLFVTELLRMKGSERLGGPAGFGLASQNDVPMAAKGTIVSTAFLGVEMKCARCHDSPTHKSLQQDLFELAAMLGQKEIAVPKTSSVPMDKIHAGGRKPLIQVTLQPGTKVQPKWPFVEFCDESAAALAEDSKDSRDVLAAMITAPQNERFAQVIANRVWARFMGRGIVEPVEDWEKGKPTHPELVKWLGRQLVSSGYDVKALARLILNSQAYQRSTDSTLKQTSPLYTSPAPRRLYAEQIVDSLFAATGKPFRTEEVCLDIDNQRDLKNSITLGKPYRSWMLTSTSNERDRPSLALPRIQAVTDVLGAFGWRGSRQDPISKRDNDPNVLQPAILSNGTVGVWLTRMSDDHGITQLALQEQSFDAFLDQLFLKLLTRKPTAQERELYTKHLSEGFEHRIIPASEINASVPTTRAPEKYVSWSNHLDGEATTVRLEQEKASRRGEPPTQKLNAQWRGRMEDVLWAILNAPEWAFSP</sequence>
<dbReference type="Proteomes" id="UP000321577">
    <property type="component" value="Unassembled WGS sequence"/>
</dbReference>
<dbReference type="PANTHER" id="PTHR35889">
    <property type="entry name" value="CYCLOINULO-OLIGOSACCHARIDE FRUCTANOTRANSFERASE-RELATED"/>
    <property type="match status" value="1"/>
</dbReference>
<dbReference type="GO" id="GO:0009055">
    <property type="term" value="F:electron transfer activity"/>
    <property type="evidence" value="ECO:0007669"/>
    <property type="project" value="InterPro"/>
</dbReference>
<evidence type="ECO:0000256" key="2">
    <source>
        <dbReference type="ARBA" id="ARBA00022723"/>
    </source>
</evidence>
<dbReference type="InterPro" id="IPR013320">
    <property type="entry name" value="ConA-like_dom_sf"/>
</dbReference>
<name>A0A512M347_9BACT</name>
<dbReference type="InterPro" id="IPR011429">
    <property type="entry name" value="Cyt_c_Planctomycete-type"/>
</dbReference>
<dbReference type="PANTHER" id="PTHR35889:SF3">
    <property type="entry name" value="F-BOX DOMAIN-CONTAINING PROTEIN"/>
    <property type="match status" value="1"/>
</dbReference>
<comment type="caution">
    <text evidence="6">The sequence shown here is derived from an EMBL/GenBank/DDBJ whole genome shotgun (WGS) entry which is preliminary data.</text>
</comment>
<dbReference type="Gene3D" id="1.10.760.10">
    <property type="entry name" value="Cytochrome c-like domain"/>
    <property type="match status" value="1"/>
</dbReference>
<dbReference type="InterPro" id="IPR011444">
    <property type="entry name" value="DUF1549"/>
</dbReference>
<evidence type="ECO:0000259" key="5">
    <source>
        <dbReference type="PROSITE" id="PS51007"/>
    </source>
</evidence>
<dbReference type="Pfam" id="PF07583">
    <property type="entry name" value="PSCyt2"/>
    <property type="match status" value="1"/>
</dbReference>
<dbReference type="InterPro" id="IPR022655">
    <property type="entry name" value="DUF1553"/>
</dbReference>
<accession>A0A512M347</accession>
<reference evidence="6 7" key="1">
    <citation type="submission" date="2019-07" db="EMBL/GenBank/DDBJ databases">
        <title>Whole genome shotgun sequence of Brevifollis gellanilyticus NBRC 108608.</title>
        <authorList>
            <person name="Hosoyama A."/>
            <person name="Uohara A."/>
            <person name="Ohji S."/>
            <person name="Ichikawa N."/>
        </authorList>
    </citation>
    <scope>NUCLEOTIDE SEQUENCE [LARGE SCALE GENOMIC DNA]</scope>
    <source>
        <strain evidence="6 7">NBRC 108608</strain>
    </source>
</reference>
<dbReference type="GO" id="GO:0020037">
    <property type="term" value="F:heme binding"/>
    <property type="evidence" value="ECO:0007669"/>
    <property type="project" value="InterPro"/>
</dbReference>
<dbReference type="EMBL" id="BKAG01000002">
    <property type="protein sequence ID" value="GEP41169.1"/>
    <property type="molecule type" value="Genomic_DNA"/>
</dbReference>
<gene>
    <name evidence="6" type="ORF">BGE01nite_04600</name>
</gene>
<dbReference type="SUPFAM" id="SSF46626">
    <property type="entry name" value="Cytochrome c"/>
    <property type="match status" value="1"/>
</dbReference>
<dbReference type="AlphaFoldDB" id="A0A512M347"/>
<evidence type="ECO:0000256" key="1">
    <source>
        <dbReference type="ARBA" id="ARBA00022617"/>
    </source>
</evidence>
<organism evidence="6 7">
    <name type="scientific">Brevifollis gellanilyticus</name>
    <dbReference type="NCBI Taxonomy" id="748831"/>
    <lineage>
        <taxon>Bacteria</taxon>
        <taxon>Pseudomonadati</taxon>
        <taxon>Verrucomicrobiota</taxon>
        <taxon>Verrucomicrobiia</taxon>
        <taxon>Verrucomicrobiales</taxon>
        <taxon>Verrucomicrobiaceae</taxon>
    </lineage>
</organism>
<keyword evidence="3 4" id="KW-0408">Iron</keyword>
<dbReference type="PROSITE" id="PS51007">
    <property type="entry name" value="CYTC"/>
    <property type="match status" value="1"/>
</dbReference>
<dbReference type="GO" id="GO:0046872">
    <property type="term" value="F:metal ion binding"/>
    <property type="evidence" value="ECO:0007669"/>
    <property type="project" value="UniProtKB-KW"/>
</dbReference>
<dbReference type="RefSeq" id="WP_218032876.1">
    <property type="nucleotide sequence ID" value="NZ_BKAG01000002.1"/>
</dbReference>
<dbReference type="Pfam" id="PF13385">
    <property type="entry name" value="Laminin_G_3"/>
    <property type="match status" value="1"/>
</dbReference>
<feature type="domain" description="Cytochrome c" evidence="5">
    <location>
        <begin position="535"/>
        <end position="634"/>
    </location>
</feature>
<protein>
    <recommendedName>
        <fullName evidence="5">Cytochrome c domain-containing protein</fullName>
    </recommendedName>
</protein>
<dbReference type="Gene3D" id="2.60.120.200">
    <property type="match status" value="1"/>
</dbReference>
<evidence type="ECO:0000313" key="7">
    <source>
        <dbReference type="Proteomes" id="UP000321577"/>
    </source>
</evidence>
<keyword evidence="7" id="KW-1185">Reference proteome</keyword>
<dbReference type="SUPFAM" id="SSF49899">
    <property type="entry name" value="Concanavalin A-like lectins/glucanases"/>
    <property type="match status" value="1"/>
</dbReference>